<keyword evidence="3" id="KW-1185">Reference proteome</keyword>
<comment type="caution">
    <text evidence="2">The sequence shown here is derived from an EMBL/GenBank/DDBJ whole genome shotgun (WGS) entry which is preliminary data.</text>
</comment>
<sequence>MKKKQNQKKLSLGKLQITKIVNPRLIKGGLGVNLGLGNGDDTKTDPTNPDN</sequence>
<gene>
    <name evidence="2" type="ORF">H9Q08_15415</name>
</gene>
<evidence type="ECO:0000313" key="3">
    <source>
        <dbReference type="Proteomes" id="UP001430374"/>
    </source>
</evidence>
<reference evidence="2" key="1">
    <citation type="submission" date="2021-08" db="EMBL/GenBank/DDBJ databases">
        <title>Complete genome sequence of Chryseobacterium sp strain PS-8.</title>
        <authorList>
            <person name="Das S.K."/>
        </authorList>
    </citation>
    <scope>NUCLEOTIDE SEQUENCE</scope>
    <source>
        <strain evidence="2">PS-8</strain>
    </source>
</reference>
<dbReference type="EMBL" id="JACSGT010000002">
    <property type="protein sequence ID" value="MCF2220675.1"/>
    <property type="molecule type" value="Genomic_DNA"/>
</dbReference>
<organism evidence="2 3">
    <name type="scientific">Chryseobacterium indicum</name>
    <dbReference type="NCBI Taxonomy" id="2766954"/>
    <lineage>
        <taxon>Bacteria</taxon>
        <taxon>Pseudomonadati</taxon>
        <taxon>Bacteroidota</taxon>
        <taxon>Flavobacteriia</taxon>
        <taxon>Flavobacteriales</taxon>
        <taxon>Weeksellaceae</taxon>
        <taxon>Chryseobacterium group</taxon>
        <taxon>Chryseobacterium</taxon>
    </lineage>
</organism>
<evidence type="ECO:0008006" key="4">
    <source>
        <dbReference type="Google" id="ProtNLM"/>
    </source>
</evidence>
<name>A0ABS9C7X7_9FLAO</name>
<accession>A0ABS9C7X7</accession>
<dbReference type="Proteomes" id="UP001430374">
    <property type="component" value="Unassembled WGS sequence"/>
</dbReference>
<dbReference type="RefSeq" id="WP_235132089.1">
    <property type="nucleotide sequence ID" value="NZ_JACSGT010000002.1"/>
</dbReference>
<proteinExistence type="predicted"/>
<evidence type="ECO:0000256" key="1">
    <source>
        <dbReference type="SAM" id="MobiDB-lite"/>
    </source>
</evidence>
<feature type="region of interest" description="Disordered" evidence="1">
    <location>
        <begin position="31"/>
        <end position="51"/>
    </location>
</feature>
<evidence type="ECO:0000313" key="2">
    <source>
        <dbReference type="EMBL" id="MCF2220675.1"/>
    </source>
</evidence>
<protein>
    <recommendedName>
        <fullName evidence="4">Bacteriocin</fullName>
    </recommendedName>
</protein>